<evidence type="ECO:0000256" key="2">
    <source>
        <dbReference type="ARBA" id="ARBA00009410"/>
    </source>
</evidence>
<evidence type="ECO:0000256" key="1">
    <source>
        <dbReference type="ARBA" id="ARBA00001974"/>
    </source>
</evidence>
<dbReference type="NCBIfam" id="TIGR03364">
    <property type="entry name" value="HpnW_proposed"/>
    <property type="match status" value="1"/>
</dbReference>
<name>A0A0E9MZD8_9BACT</name>
<dbReference type="STRING" id="1220578.FPE01S_01_14800"/>
<reference evidence="6 7" key="1">
    <citation type="submission" date="2015-04" db="EMBL/GenBank/DDBJ databases">
        <title>Whole genome shotgun sequence of Flavihumibacter petaseus NBRC 106054.</title>
        <authorList>
            <person name="Miyazawa S."/>
            <person name="Hosoyama A."/>
            <person name="Hashimoto M."/>
            <person name="Noguchi M."/>
            <person name="Tsuchikane K."/>
            <person name="Ohji S."/>
            <person name="Yamazoe A."/>
            <person name="Ichikawa N."/>
            <person name="Kimura A."/>
            <person name="Fujita N."/>
        </authorList>
    </citation>
    <scope>NUCLEOTIDE SEQUENCE [LARGE SCALE GENOMIC DNA]</scope>
    <source>
        <strain evidence="6 7">NBRC 106054</strain>
    </source>
</reference>
<dbReference type="SUPFAM" id="SSF51905">
    <property type="entry name" value="FAD/NAD(P)-binding domain"/>
    <property type="match status" value="1"/>
</dbReference>
<evidence type="ECO:0000259" key="5">
    <source>
        <dbReference type="Pfam" id="PF01266"/>
    </source>
</evidence>
<dbReference type="PANTHER" id="PTHR13847">
    <property type="entry name" value="SARCOSINE DEHYDROGENASE-RELATED"/>
    <property type="match status" value="1"/>
</dbReference>
<dbReference type="EMBL" id="BBWV01000001">
    <property type="protein sequence ID" value="GAO42465.1"/>
    <property type="molecule type" value="Genomic_DNA"/>
</dbReference>
<dbReference type="Proteomes" id="UP000033121">
    <property type="component" value="Unassembled WGS sequence"/>
</dbReference>
<evidence type="ECO:0000256" key="4">
    <source>
        <dbReference type="ARBA" id="ARBA00023002"/>
    </source>
</evidence>
<proteinExistence type="inferred from homology"/>
<dbReference type="OrthoDB" id="9799943at2"/>
<sequence>MRSEHFDCIIVGAGALGAFHAYHACRKGLNVLLLEKDEKPMEATVRNFGQVVPSGMGVGKWQDYGRRSLEIYKDIQSKFDISVRHNGTIYLASDSTEMTLLEELSAINRIQRYSSQLLDKETCLEKYPGLRASYCVGGLFFPDEITVEPHKMIHRLIACMQEQMALKYKPLTLVRSVQNKGDHCSVETGTGNVYTAGNVIICNGRDFSALFPERFYNSDIEVSKLQMMCTAPMPEISLKGSILSGLSIRRYESFRECPSFKKLDAAAITEPCGKWGIHILFKQTLDGSIIIGDSHEYADAAHAGQLGYDNKQVINDIILEEAQRIFRLPHWNITRQWNGYYAQRKSHDLFMEEIEKEIWVVTAIGGKGMTASAGLAEANIHKIFD</sequence>
<dbReference type="GO" id="GO:0016491">
    <property type="term" value="F:oxidoreductase activity"/>
    <property type="evidence" value="ECO:0007669"/>
    <property type="project" value="UniProtKB-KW"/>
</dbReference>
<evidence type="ECO:0000313" key="7">
    <source>
        <dbReference type="Proteomes" id="UP000033121"/>
    </source>
</evidence>
<dbReference type="Pfam" id="PF01266">
    <property type="entry name" value="DAO"/>
    <property type="match status" value="1"/>
</dbReference>
<evidence type="ECO:0000256" key="3">
    <source>
        <dbReference type="ARBA" id="ARBA00022630"/>
    </source>
</evidence>
<protein>
    <submittedName>
        <fullName evidence="6">Putative oxidoreductase</fullName>
    </submittedName>
</protein>
<comment type="cofactor">
    <cofactor evidence="1">
        <name>FAD</name>
        <dbReference type="ChEBI" id="CHEBI:57692"/>
    </cofactor>
</comment>
<comment type="similarity">
    <text evidence="2">Belongs to the DadA oxidoreductase family.</text>
</comment>
<keyword evidence="7" id="KW-1185">Reference proteome</keyword>
<accession>A0A0E9MZD8</accession>
<dbReference type="Gene3D" id="3.30.9.10">
    <property type="entry name" value="D-Amino Acid Oxidase, subunit A, domain 2"/>
    <property type="match status" value="1"/>
</dbReference>
<dbReference type="RefSeq" id="WP_046368151.1">
    <property type="nucleotide sequence ID" value="NZ_BBWV01000001.1"/>
</dbReference>
<dbReference type="Gene3D" id="3.50.50.60">
    <property type="entry name" value="FAD/NAD(P)-binding domain"/>
    <property type="match status" value="1"/>
</dbReference>
<dbReference type="GO" id="GO:0005737">
    <property type="term" value="C:cytoplasm"/>
    <property type="evidence" value="ECO:0007669"/>
    <property type="project" value="TreeGrafter"/>
</dbReference>
<dbReference type="PANTHER" id="PTHR13847:SF286">
    <property type="entry name" value="D-AMINO ACID DEHYDROGENASE"/>
    <property type="match status" value="1"/>
</dbReference>
<feature type="domain" description="FAD dependent oxidoreductase" evidence="5">
    <location>
        <begin position="7"/>
        <end position="377"/>
    </location>
</feature>
<dbReference type="InterPro" id="IPR006076">
    <property type="entry name" value="FAD-dep_OxRdtase"/>
</dbReference>
<organism evidence="6 7">
    <name type="scientific">Flavihumibacter petaseus NBRC 106054</name>
    <dbReference type="NCBI Taxonomy" id="1220578"/>
    <lineage>
        <taxon>Bacteria</taxon>
        <taxon>Pseudomonadati</taxon>
        <taxon>Bacteroidota</taxon>
        <taxon>Chitinophagia</taxon>
        <taxon>Chitinophagales</taxon>
        <taxon>Chitinophagaceae</taxon>
        <taxon>Flavihumibacter</taxon>
    </lineage>
</organism>
<gene>
    <name evidence="6" type="ORF">FPE01S_01_14800</name>
</gene>
<keyword evidence="3" id="KW-0285">Flavoprotein</keyword>
<comment type="caution">
    <text evidence="6">The sequence shown here is derived from an EMBL/GenBank/DDBJ whole genome shotgun (WGS) entry which is preliminary data.</text>
</comment>
<dbReference type="AlphaFoldDB" id="A0A0E9MZD8"/>
<dbReference type="InterPro" id="IPR036188">
    <property type="entry name" value="FAD/NAD-bd_sf"/>
</dbReference>
<dbReference type="InterPro" id="IPR017741">
    <property type="entry name" value="FAD-dependent_OxRdtase_HpnW"/>
</dbReference>
<keyword evidence="4" id="KW-0560">Oxidoreductase</keyword>
<evidence type="ECO:0000313" key="6">
    <source>
        <dbReference type="EMBL" id="GAO42465.1"/>
    </source>
</evidence>